<keyword evidence="1" id="KW-0472">Membrane</keyword>
<organism evidence="3 4">
    <name type="scientific">Parasphingorhabdus cellanae</name>
    <dbReference type="NCBI Taxonomy" id="2806553"/>
    <lineage>
        <taxon>Bacteria</taxon>
        <taxon>Pseudomonadati</taxon>
        <taxon>Pseudomonadota</taxon>
        <taxon>Alphaproteobacteria</taxon>
        <taxon>Sphingomonadales</taxon>
        <taxon>Sphingomonadaceae</taxon>
        <taxon>Parasphingorhabdus</taxon>
    </lineage>
</organism>
<name>A0ABX7T6X7_9SPHN</name>
<evidence type="ECO:0000256" key="1">
    <source>
        <dbReference type="SAM" id="Phobius"/>
    </source>
</evidence>
<reference evidence="3 4" key="1">
    <citation type="submission" date="2021-03" db="EMBL/GenBank/DDBJ databases">
        <title>Complete genome of Parasphingorhabdus_sp.JHSY0214.</title>
        <authorList>
            <person name="Yoo J.H."/>
            <person name="Bae J.W."/>
        </authorList>
    </citation>
    <scope>NUCLEOTIDE SEQUENCE [LARGE SCALE GENOMIC DNA]</scope>
    <source>
        <strain evidence="3 4">JHSY0214</strain>
    </source>
</reference>
<dbReference type="EMBL" id="CP071794">
    <property type="protein sequence ID" value="QTD57351.1"/>
    <property type="molecule type" value="Genomic_DNA"/>
</dbReference>
<sequence>MSEYDHEPVRGLPEELPEDEHIIWQDAPDWKAMVISALHIRLTVIYFLVIFAVAIFRGDTGTAIAMTALGATATGLFVLFAWGVGRTTIYTLTNKRVVLRIGVALNKCINLPLSEMEAANLKLVDGDHGNIALSLKGMPRLGYLMLWPHARSLRFVRPQPMLRAIPDAEKVARLLFEATENIQRIAPATETKNTETRNIPMEGLPA</sequence>
<accession>A0ABX7T6X7</accession>
<gene>
    <name evidence="3" type="ORF">J4G78_07420</name>
</gene>
<dbReference type="NCBIfam" id="NF040894">
    <property type="entry name" value="puhB_PGC"/>
    <property type="match status" value="1"/>
</dbReference>
<protein>
    <submittedName>
        <fullName evidence="3">PH domain-containing protein</fullName>
    </submittedName>
</protein>
<dbReference type="Proteomes" id="UP000663923">
    <property type="component" value="Chromosome"/>
</dbReference>
<keyword evidence="1" id="KW-1133">Transmembrane helix</keyword>
<evidence type="ECO:0000313" key="4">
    <source>
        <dbReference type="Proteomes" id="UP000663923"/>
    </source>
</evidence>
<feature type="transmembrane region" description="Helical" evidence="1">
    <location>
        <begin position="63"/>
        <end position="85"/>
    </location>
</feature>
<keyword evidence="1" id="KW-0812">Transmembrane</keyword>
<evidence type="ECO:0000313" key="3">
    <source>
        <dbReference type="EMBL" id="QTD57351.1"/>
    </source>
</evidence>
<dbReference type="Pfam" id="PF03703">
    <property type="entry name" value="bPH_2"/>
    <property type="match status" value="1"/>
</dbReference>
<keyword evidence="4" id="KW-1185">Reference proteome</keyword>
<dbReference type="RefSeq" id="WP_207989752.1">
    <property type="nucleotide sequence ID" value="NZ_CP071794.1"/>
</dbReference>
<feature type="transmembrane region" description="Helical" evidence="1">
    <location>
        <begin position="38"/>
        <end position="56"/>
    </location>
</feature>
<dbReference type="InterPro" id="IPR054839">
    <property type="entry name" value="puhB_PGC"/>
</dbReference>
<proteinExistence type="predicted"/>
<evidence type="ECO:0000259" key="2">
    <source>
        <dbReference type="Pfam" id="PF03703"/>
    </source>
</evidence>
<dbReference type="InterPro" id="IPR005182">
    <property type="entry name" value="YdbS-like_PH"/>
</dbReference>
<feature type="domain" description="YdbS-like PH" evidence="2">
    <location>
        <begin position="86"/>
        <end position="174"/>
    </location>
</feature>